<dbReference type="SUPFAM" id="SSF48371">
    <property type="entry name" value="ARM repeat"/>
    <property type="match status" value="1"/>
</dbReference>
<reference evidence="1 2" key="1">
    <citation type="submission" date="2012-10" db="EMBL/GenBank/DDBJ databases">
        <authorList>
            <person name="Zafar N."/>
            <person name="Inman J."/>
            <person name="Hall N."/>
            <person name="Lorenzi H."/>
            <person name="Caler E."/>
        </authorList>
    </citation>
    <scope>NUCLEOTIDE SEQUENCE [LARGE SCALE GENOMIC DNA]</scope>
    <source>
        <strain evidence="1 2">IP1</strain>
    </source>
</reference>
<dbReference type="InterPro" id="IPR011989">
    <property type="entry name" value="ARM-like"/>
</dbReference>
<sequence>RHSSAKRKIEVNTTEIEQKLMNIPDASIFEICQNFFINDPEPVAQSLKTMKKVLLEIRNGSNELTSRVYDIIVQTNSVARLLLLLQGNISEEAKTNIFFILIDVSCGDASQVNALFKANAVDLILPFLADPTLCQEALFLLSNLAADNSRNRDIVFSKTRDLLRTGLGNMVVSPPPNLLSLILNFCSNAPPINISLFSEFINFMFEIVRGNDSKSITLVLQGFYGLIQSDEYFKYLLNPLLPVILKTVSSSNEELFTQTMFLATLIAEHSSETCGLLVSSGFVGAVSKMLAIHKLTVDVAQFFRTILKGSDQTFAISFMGTELWKDIVAAIQEEHDKRTVLECGVLVVETILSVDNDKAARYVDDHMVFDGLSRLLTFVFDGGDVLVDLLLRFVEKVISIGDESRRMNSGNNWCIDMLEESNCLGLIEGLLDRNDLSVETGEKLEEIVELLCSDKSDDQD</sequence>
<proteinExistence type="predicted"/>
<dbReference type="OrthoDB" id="29145at2759"/>
<dbReference type="RefSeq" id="XP_004258782.1">
    <property type="nucleotide sequence ID" value="XM_004258734.1"/>
</dbReference>
<organism evidence="1 2">
    <name type="scientific">Entamoeba invadens IP1</name>
    <dbReference type="NCBI Taxonomy" id="370355"/>
    <lineage>
        <taxon>Eukaryota</taxon>
        <taxon>Amoebozoa</taxon>
        <taxon>Evosea</taxon>
        <taxon>Archamoebae</taxon>
        <taxon>Mastigamoebida</taxon>
        <taxon>Entamoebidae</taxon>
        <taxon>Entamoeba</taxon>
    </lineage>
</organism>
<protein>
    <submittedName>
        <fullName evidence="1">Uncharacterized protein</fullName>
    </submittedName>
</protein>
<gene>
    <name evidence="1" type="ORF">EIN_387950</name>
</gene>
<dbReference type="GeneID" id="14890999"/>
<dbReference type="KEGG" id="eiv:EIN_387950"/>
<keyword evidence="2" id="KW-1185">Reference proteome</keyword>
<evidence type="ECO:0000313" key="2">
    <source>
        <dbReference type="Proteomes" id="UP000014680"/>
    </source>
</evidence>
<name>A0A0A1UE24_ENTIV</name>
<dbReference type="Proteomes" id="UP000014680">
    <property type="component" value="Unassembled WGS sequence"/>
</dbReference>
<accession>A0A0A1UE24</accession>
<dbReference type="EMBL" id="KB206398">
    <property type="protein sequence ID" value="ELP92011.1"/>
    <property type="molecule type" value="Genomic_DNA"/>
</dbReference>
<dbReference type="VEuPathDB" id="AmoebaDB:EIN_387950"/>
<evidence type="ECO:0000313" key="1">
    <source>
        <dbReference type="EMBL" id="ELP92011.1"/>
    </source>
</evidence>
<dbReference type="AlphaFoldDB" id="A0A0A1UE24"/>
<dbReference type="Gene3D" id="1.25.10.10">
    <property type="entry name" value="Leucine-rich Repeat Variant"/>
    <property type="match status" value="1"/>
</dbReference>
<dbReference type="InterPro" id="IPR016024">
    <property type="entry name" value="ARM-type_fold"/>
</dbReference>
<feature type="non-terminal residue" evidence="1">
    <location>
        <position position="1"/>
    </location>
</feature>